<feature type="region of interest" description="Disordered" evidence="2">
    <location>
        <begin position="22"/>
        <end position="45"/>
    </location>
</feature>
<dbReference type="AlphaFoldDB" id="A0A1E7FFQ3"/>
<evidence type="ECO:0000256" key="2">
    <source>
        <dbReference type="SAM" id="MobiDB-lite"/>
    </source>
</evidence>
<feature type="compositionally biased region" description="Polar residues" evidence="2">
    <location>
        <begin position="130"/>
        <end position="142"/>
    </location>
</feature>
<feature type="compositionally biased region" description="Pro residues" evidence="2">
    <location>
        <begin position="108"/>
        <end position="123"/>
    </location>
</feature>
<evidence type="ECO:0000313" key="4">
    <source>
        <dbReference type="Proteomes" id="UP000095751"/>
    </source>
</evidence>
<feature type="compositionally biased region" description="Basic and acidic residues" evidence="2">
    <location>
        <begin position="22"/>
        <end position="32"/>
    </location>
</feature>
<dbReference type="KEGG" id="fcy:FRACYDRAFT_239211"/>
<proteinExistence type="predicted"/>
<keyword evidence="1" id="KW-0175">Coiled coil</keyword>
<protein>
    <submittedName>
        <fullName evidence="3">Uncharacterized protein</fullName>
    </submittedName>
</protein>
<dbReference type="InParanoid" id="A0A1E7FFQ3"/>
<name>A0A1E7FFQ3_9STRA</name>
<accession>A0A1E7FFQ3</accession>
<feature type="region of interest" description="Disordered" evidence="2">
    <location>
        <begin position="93"/>
        <end position="146"/>
    </location>
</feature>
<evidence type="ECO:0000256" key="1">
    <source>
        <dbReference type="SAM" id="Coils"/>
    </source>
</evidence>
<sequence>MTMSSINCRLIANNNDIPKEVKTTRDNKENLRKSPPSSSSVRYSLLDSPDIERVIEGFQQELDNLSRSFDLLATSHSQSKSAKMSTEYYPFSARKQHSSNTRKSQARTPPPTTPPQDPPPPVETPLVSAATPNRNKNSSGRQYFNGRSRGDYCWENENENEDDFTIHRLRARVAELSLQLNSKKDVEEENRRLKAKVTELSRQILVSKKEAEHENNTTSYDTDTRTNRGQHLNIHSVDRHQNRDIPYERTHRQERYYDEMTHSLPTFRSTQFSTTLYNQDEDENIAAEVEAATKAGIVYPEFTPGTNFVAVREIQI</sequence>
<feature type="coiled-coil region" evidence="1">
    <location>
        <begin position="166"/>
        <end position="210"/>
    </location>
</feature>
<organism evidence="3 4">
    <name type="scientific">Fragilariopsis cylindrus CCMP1102</name>
    <dbReference type="NCBI Taxonomy" id="635003"/>
    <lineage>
        <taxon>Eukaryota</taxon>
        <taxon>Sar</taxon>
        <taxon>Stramenopiles</taxon>
        <taxon>Ochrophyta</taxon>
        <taxon>Bacillariophyta</taxon>
        <taxon>Bacillariophyceae</taxon>
        <taxon>Bacillariophycidae</taxon>
        <taxon>Bacillariales</taxon>
        <taxon>Bacillariaceae</taxon>
        <taxon>Fragilariopsis</taxon>
    </lineage>
</organism>
<reference evidence="3 4" key="1">
    <citation type="submission" date="2016-09" db="EMBL/GenBank/DDBJ databases">
        <title>Extensive genetic diversity and differential bi-allelic expression allows diatom success in the polar Southern Ocean.</title>
        <authorList>
            <consortium name="DOE Joint Genome Institute"/>
            <person name="Mock T."/>
            <person name="Otillar R.P."/>
            <person name="Strauss J."/>
            <person name="Dupont C."/>
            <person name="Frickenhaus S."/>
            <person name="Maumus F."/>
            <person name="Mcmullan M."/>
            <person name="Sanges R."/>
            <person name="Schmutz J."/>
            <person name="Toseland A."/>
            <person name="Valas R."/>
            <person name="Veluchamy A."/>
            <person name="Ward B.J."/>
            <person name="Allen A."/>
            <person name="Barry K."/>
            <person name="Falciatore A."/>
            <person name="Ferrante M."/>
            <person name="Fortunato A.E."/>
            <person name="Gloeckner G."/>
            <person name="Gruber A."/>
            <person name="Hipkin R."/>
            <person name="Janech M."/>
            <person name="Kroth P."/>
            <person name="Leese F."/>
            <person name="Lindquist E."/>
            <person name="Lyon B.R."/>
            <person name="Martin J."/>
            <person name="Mayer C."/>
            <person name="Parker M."/>
            <person name="Quesneville H."/>
            <person name="Raymond J."/>
            <person name="Uhlig C."/>
            <person name="Valentin K.U."/>
            <person name="Worden A.Z."/>
            <person name="Armbrust E.V."/>
            <person name="Bowler C."/>
            <person name="Green B."/>
            <person name="Moulton V."/>
            <person name="Van Oosterhout C."/>
            <person name="Grigoriev I."/>
        </authorList>
    </citation>
    <scope>NUCLEOTIDE SEQUENCE [LARGE SCALE GENOMIC DNA]</scope>
    <source>
        <strain evidence="3 4">CCMP1102</strain>
    </source>
</reference>
<dbReference type="EMBL" id="KV784358">
    <property type="protein sequence ID" value="OEU16613.1"/>
    <property type="molecule type" value="Genomic_DNA"/>
</dbReference>
<feature type="compositionally biased region" description="Polar residues" evidence="2">
    <location>
        <begin position="98"/>
        <end position="107"/>
    </location>
</feature>
<keyword evidence="4" id="KW-1185">Reference proteome</keyword>
<evidence type="ECO:0000313" key="3">
    <source>
        <dbReference type="EMBL" id="OEU16613.1"/>
    </source>
</evidence>
<gene>
    <name evidence="3" type="ORF">FRACYDRAFT_239211</name>
</gene>
<dbReference type="Proteomes" id="UP000095751">
    <property type="component" value="Unassembled WGS sequence"/>
</dbReference>